<evidence type="ECO:0000259" key="2">
    <source>
        <dbReference type="PROSITE" id="PS51724"/>
    </source>
</evidence>
<dbReference type="InterPro" id="IPR052521">
    <property type="entry name" value="Cell_div_SPOR-domain"/>
</dbReference>
<dbReference type="Pfam" id="PF05036">
    <property type="entry name" value="SPOR"/>
    <property type="match status" value="1"/>
</dbReference>
<keyword evidence="1" id="KW-1133">Transmembrane helix</keyword>
<proteinExistence type="predicted"/>
<dbReference type="Proteomes" id="UP000032414">
    <property type="component" value="Chromosome I"/>
</dbReference>
<dbReference type="AlphaFoldDB" id="A0A098GH88"/>
<dbReference type="GO" id="GO:0032153">
    <property type="term" value="C:cell division site"/>
    <property type="evidence" value="ECO:0007669"/>
    <property type="project" value="TreeGrafter"/>
</dbReference>
<dbReference type="Gene3D" id="3.30.70.1070">
    <property type="entry name" value="Sporulation related repeat"/>
    <property type="match status" value="1"/>
</dbReference>
<dbReference type="OrthoDB" id="5654216at2"/>
<organism evidence="3 5">
    <name type="scientific">Legionella micdadei</name>
    <name type="common">Tatlockia micdadei</name>
    <dbReference type="NCBI Taxonomy" id="451"/>
    <lineage>
        <taxon>Bacteria</taxon>
        <taxon>Pseudomonadati</taxon>
        <taxon>Pseudomonadota</taxon>
        <taxon>Gammaproteobacteria</taxon>
        <taxon>Legionellales</taxon>
        <taxon>Legionellaceae</taxon>
        <taxon>Legionella</taxon>
    </lineage>
</organism>
<accession>A0A098GH88</accession>
<evidence type="ECO:0000313" key="5">
    <source>
        <dbReference type="Proteomes" id="UP000032414"/>
    </source>
</evidence>
<dbReference type="PROSITE" id="PS51724">
    <property type="entry name" value="SPOR"/>
    <property type="match status" value="1"/>
</dbReference>
<dbReference type="RefSeq" id="WP_045099191.1">
    <property type="nucleotide sequence ID" value="NZ_CP020614.1"/>
</dbReference>
<name>A0A098GH88_LEGMI</name>
<sequence>MKLVIDERVKHRLIGLAVILSIGAIFAPAIMKKSNQRIDGNVNVSVELPPKPAQPDVAVAEKNAMFESTKVAHVELPQAGEDQLPVPALAKAEPLSQPGEINPHTVEPIDKQTLAQDRDAPNLDAENFANEEQAFTKEKVIPASKVNTANVAVVHKIAKAESFLPKPKSKVVAKNSKTAKPVAKAKPKLSLVKSKPAVKPVVKRVAKTEVKGRYAVQLATFTKLRNADSLISRLKGKGYKATYKKVKTTEGMVYKVIVGQLQQREQAKLLQKRLASAVQIRGFIVTTDQG</sequence>
<feature type="transmembrane region" description="Helical" evidence="1">
    <location>
        <begin position="12"/>
        <end position="31"/>
    </location>
</feature>
<feature type="domain" description="SPOR" evidence="2">
    <location>
        <begin position="208"/>
        <end position="287"/>
    </location>
</feature>
<keyword evidence="6" id="KW-1185">Reference proteome</keyword>
<dbReference type="PATRIC" id="fig|451.8.peg.2091"/>
<dbReference type="KEGG" id="tmc:LMI_1543"/>
<reference evidence="5" key="1">
    <citation type="submission" date="2014-09" db="EMBL/GenBank/DDBJ databases">
        <authorList>
            <person name="Gomez-Valero L."/>
        </authorList>
    </citation>
    <scope>NUCLEOTIDE SEQUENCE [LARGE SCALE GENOMIC DNA]</scope>
    <source>
        <strain evidence="5">ATCC33218</strain>
    </source>
</reference>
<dbReference type="PANTHER" id="PTHR38687:SF1">
    <property type="entry name" value="CELL DIVISION PROTEIN DEDD"/>
    <property type="match status" value="1"/>
</dbReference>
<keyword evidence="1" id="KW-0812">Transmembrane</keyword>
<evidence type="ECO:0000256" key="1">
    <source>
        <dbReference type="SAM" id="Phobius"/>
    </source>
</evidence>
<dbReference type="GO" id="GO:0042834">
    <property type="term" value="F:peptidoglycan binding"/>
    <property type="evidence" value="ECO:0007669"/>
    <property type="project" value="InterPro"/>
</dbReference>
<dbReference type="STRING" id="451.B6N58_07870"/>
<dbReference type="PANTHER" id="PTHR38687">
    <property type="entry name" value="CELL DIVISION PROTEIN DEDD-RELATED"/>
    <property type="match status" value="1"/>
</dbReference>
<dbReference type="HOGENOM" id="CLU_1060882_0_0_6"/>
<protein>
    <submittedName>
        <fullName evidence="4">DedD protein</fullName>
    </submittedName>
    <submittedName>
        <fullName evidence="3">Sporulation domain protein</fullName>
    </submittedName>
</protein>
<dbReference type="EMBL" id="LN614830">
    <property type="protein sequence ID" value="CEG60846.1"/>
    <property type="molecule type" value="Genomic_DNA"/>
</dbReference>
<gene>
    <name evidence="3" type="ORF">LMI_1543</name>
    <name evidence="4" type="ORF">SAMN02982997_00963</name>
</gene>
<dbReference type="GO" id="GO:0032506">
    <property type="term" value="P:cytokinetic process"/>
    <property type="evidence" value="ECO:0007669"/>
    <property type="project" value="TreeGrafter"/>
</dbReference>
<dbReference type="InterPro" id="IPR036680">
    <property type="entry name" value="SPOR-like_sf"/>
</dbReference>
<dbReference type="InterPro" id="IPR007730">
    <property type="entry name" value="SPOR-like_dom"/>
</dbReference>
<keyword evidence="1" id="KW-0472">Membrane</keyword>
<dbReference type="Proteomes" id="UP000182998">
    <property type="component" value="Unassembled WGS sequence"/>
</dbReference>
<evidence type="ECO:0000313" key="6">
    <source>
        <dbReference type="Proteomes" id="UP000182998"/>
    </source>
</evidence>
<evidence type="ECO:0000313" key="4">
    <source>
        <dbReference type="EMBL" id="SCY15004.1"/>
    </source>
</evidence>
<dbReference type="EMBL" id="FMVN01000004">
    <property type="protein sequence ID" value="SCY15004.1"/>
    <property type="molecule type" value="Genomic_DNA"/>
</dbReference>
<reference evidence="3" key="2">
    <citation type="submission" date="2014-09" db="EMBL/GenBank/DDBJ databases">
        <authorList>
            <person name="GOMEZ-VALERO Laura"/>
        </authorList>
    </citation>
    <scope>NUCLEOTIDE SEQUENCE</scope>
    <source>
        <strain evidence="3">ATCC33218</strain>
    </source>
</reference>
<dbReference type="GO" id="GO:0030428">
    <property type="term" value="C:cell septum"/>
    <property type="evidence" value="ECO:0007669"/>
    <property type="project" value="TreeGrafter"/>
</dbReference>
<evidence type="ECO:0000313" key="3">
    <source>
        <dbReference type="EMBL" id="CEG60846.1"/>
    </source>
</evidence>
<reference evidence="4 6" key="3">
    <citation type="submission" date="2016-10" db="EMBL/GenBank/DDBJ databases">
        <authorList>
            <person name="Varghese N."/>
            <person name="Submissions S."/>
        </authorList>
    </citation>
    <scope>NUCLEOTIDE SEQUENCE [LARGE SCALE GENOMIC DNA]</scope>
    <source>
        <strain evidence="4 6">ATCC 33218</strain>
    </source>
</reference>
<dbReference type="SUPFAM" id="SSF110997">
    <property type="entry name" value="Sporulation related repeat"/>
    <property type="match status" value="1"/>
</dbReference>